<keyword evidence="2" id="KW-1185">Reference proteome</keyword>
<evidence type="ECO:0000313" key="1">
    <source>
        <dbReference type="EMBL" id="GEO32157.1"/>
    </source>
</evidence>
<reference evidence="1 2" key="1">
    <citation type="submission" date="2019-07" db="EMBL/GenBank/DDBJ databases">
        <title>Whole genome shotgun sequence of Terrabacter aerolatus NBRC 106305.</title>
        <authorList>
            <person name="Hosoyama A."/>
            <person name="Uohara A."/>
            <person name="Ohji S."/>
            <person name="Ichikawa N."/>
        </authorList>
    </citation>
    <scope>NUCLEOTIDE SEQUENCE [LARGE SCALE GENOMIC DNA]</scope>
    <source>
        <strain evidence="1 2">NBRC 106305</strain>
    </source>
</reference>
<evidence type="ECO:0000313" key="2">
    <source>
        <dbReference type="Proteomes" id="UP000321534"/>
    </source>
</evidence>
<accession>A0A512D714</accession>
<name>A0A512D714_9MICO</name>
<dbReference type="EMBL" id="BJYX01000038">
    <property type="protein sequence ID" value="GEO32157.1"/>
    <property type="molecule type" value="Genomic_DNA"/>
</dbReference>
<organism evidence="1 2">
    <name type="scientific">Terrabacter aerolatus</name>
    <dbReference type="NCBI Taxonomy" id="422442"/>
    <lineage>
        <taxon>Bacteria</taxon>
        <taxon>Bacillati</taxon>
        <taxon>Actinomycetota</taxon>
        <taxon>Actinomycetes</taxon>
        <taxon>Micrococcales</taxon>
        <taxon>Intrasporangiaceae</taxon>
        <taxon>Terrabacter</taxon>
    </lineage>
</organism>
<proteinExistence type="predicted"/>
<comment type="caution">
    <text evidence="1">The sequence shown here is derived from an EMBL/GenBank/DDBJ whole genome shotgun (WGS) entry which is preliminary data.</text>
</comment>
<dbReference type="AlphaFoldDB" id="A0A512D714"/>
<protein>
    <submittedName>
        <fullName evidence="1">Uncharacterized protein</fullName>
    </submittedName>
</protein>
<sequence>MTKVGTLVDRHQDRLSVLLGADTQPGDVVQEWTLRTAAGHELVVLATLDTRSRLIAVRFESASRSLPPAALRSGGAAVVCNDGGETWIELFSGALLLRRALANWTLEEGGFQLDVALNGQRRILGFVVRPGAQMSET</sequence>
<dbReference type="RefSeq" id="WP_147068519.1">
    <property type="nucleotide sequence ID" value="NZ_BAAARO010000022.1"/>
</dbReference>
<gene>
    <name evidence="1" type="ORF">TAE01_39670</name>
</gene>
<dbReference type="Proteomes" id="UP000321534">
    <property type="component" value="Unassembled WGS sequence"/>
</dbReference>